<dbReference type="InterPro" id="IPR050491">
    <property type="entry name" value="AmpC-like"/>
</dbReference>
<organism evidence="3 4">
    <name type="scientific">Streptomyces luteireticuli</name>
    <dbReference type="NCBI Taxonomy" id="173858"/>
    <lineage>
        <taxon>Bacteria</taxon>
        <taxon>Bacillati</taxon>
        <taxon>Actinomycetota</taxon>
        <taxon>Actinomycetes</taxon>
        <taxon>Kitasatosporales</taxon>
        <taxon>Streptomycetaceae</taxon>
        <taxon>Streptomyces</taxon>
    </lineage>
</organism>
<sequence>MAGRTLAGIMINMTSTFPSRRALVGAALTAALFAGAAAPASFAATAPPTTRTSSLPPLDPAALRAAISDLDHPQATGAQLRVGGSAGHWYGTAGVADRRTGAPIRQDDAFRAGSITKVFVATVVLQLSAEGRVDLDGPVQDYLPELRAKGYAPIKVSQLLDHTSGLPSENGPEKNTPEQILQHRYDRWTPRTILATLPDRTMKFTPGTKQEYRGINYVLASMLIEKVTGKPYGKAIGERVLRPLGLRHTSFPGDDPRIHGPHVHGYQAMSDGTLKDATEYNQSEAWGEGELISTTGDLERFVTALFTPGRLLPKAALEKMFTTPGDDVRMTNGSPASYGMGLQKVTVNGVTMWGKTGERYGYNSAVTATKDLRRTVAYSWNPTHRDDSQGRMVLRIANAVTKPAAHR</sequence>
<keyword evidence="1" id="KW-0732">Signal</keyword>
<feature type="chain" id="PRO_5047202578" evidence="1">
    <location>
        <begin position="44"/>
        <end position="407"/>
    </location>
</feature>
<dbReference type="PANTHER" id="PTHR46825:SF7">
    <property type="entry name" value="D-ALANYL-D-ALANINE CARBOXYPEPTIDASE"/>
    <property type="match status" value="1"/>
</dbReference>
<evidence type="ECO:0000313" key="4">
    <source>
        <dbReference type="Proteomes" id="UP001500879"/>
    </source>
</evidence>
<comment type="caution">
    <text evidence="3">The sequence shown here is derived from an EMBL/GenBank/DDBJ whole genome shotgun (WGS) entry which is preliminary data.</text>
</comment>
<dbReference type="GO" id="GO:0016787">
    <property type="term" value="F:hydrolase activity"/>
    <property type="evidence" value="ECO:0007669"/>
    <property type="project" value="UniProtKB-KW"/>
</dbReference>
<dbReference type="Proteomes" id="UP001500879">
    <property type="component" value="Unassembled WGS sequence"/>
</dbReference>
<evidence type="ECO:0000259" key="2">
    <source>
        <dbReference type="Pfam" id="PF00144"/>
    </source>
</evidence>
<keyword evidence="4" id="KW-1185">Reference proteome</keyword>
<name>A0ABP3IRJ8_9ACTN</name>
<dbReference type="Gene3D" id="3.40.710.10">
    <property type="entry name" value="DD-peptidase/beta-lactamase superfamily"/>
    <property type="match status" value="1"/>
</dbReference>
<protein>
    <submittedName>
        <fullName evidence="3">Serine hydrolase domain-containing protein</fullName>
    </submittedName>
</protein>
<reference evidence="4" key="1">
    <citation type="journal article" date="2019" name="Int. J. Syst. Evol. Microbiol.">
        <title>The Global Catalogue of Microorganisms (GCM) 10K type strain sequencing project: providing services to taxonomists for standard genome sequencing and annotation.</title>
        <authorList>
            <consortium name="The Broad Institute Genomics Platform"/>
            <consortium name="The Broad Institute Genome Sequencing Center for Infectious Disease"/>
            <person name="Wu L."/>
            <person name="Ma J."/>
        </authorList>
    </citation>
    <scope>NUCLEOTIDE SEQUENCE [LARGE SCALE GENOMIC DNA]</scope>
    <source>
        <strain evidence="4">JCM 4788</strain>
    </source>
</reference>
<dbReference type="SUPFAM" id="SSF56601">
    <property type="entry name" value="beta-lactamase/transpeptidase-like"/>
    <property type="match status" value="1"/>
</dbReference>
<dbReference type="Pfam" id="PF00144">
    <property type="entry name" value="Beta-lactamase"/>
    <property type="match status" value="1"/>
</dbReference>
<dbReference type="EMBL" id="BAAABX010000048">
    <property type="protein sequence ID" value="GAA0419183.1"/>
    <property type="molecule type" value="Genomic_DNA"/>
</dbReference>
<gene>
    <name evidence="3" type="ORF">GCM10010357_45690</name>
</gene>
<accession>A0ABP3IRJ8</accession>
<proteinExistence type="predicted"/>
<evidence type="ECO:0000313" key="3">
    <source>
        <dbReference type="EMBL" id="GAA0419183.1"/>
    </source>
</evidence>
<evidence type="ECO:0000256" key="1">
    <source>
        <dbReference type="SAM" id="SignalP"/>
    </source>
</evidence>
<feature type="signal peptide" evidence="1">
    <location>
        <begin position="1"/>
        <end position="43"/>
    </location>
</feature>
<dbReference type="InterPro" id="IPR012338">
    <property type="entry name" value="Beta-lactam/transpept-like"/>
</dbReference>
<dbReference type="InterPro" id="IPR001466">
    <property type="entry name" value="Beta-lactam-related"/>
</dbReference>
<feature type="domain" description="Beta-lactamase-related" evidence="2">
    <location>
        <begin position="70"/>
        <end position="395"/>
    </location>
</feature>
<dbReference type="PANTHER" id="PTHR46825">
    <property type="entry name" value="D-ALANYL-D-ALANINE-CARBOXYPEPTIDASE/ENDOPEPTIDASE AMPH"/>
    <property type="match status" value="1"/>
</dbReference>
<keyword evidence="3" id="KW-0378">Hydrolase</keyword>